<feature type="transmembrane region" description="Helical" evidence="1">
    <location>
        <begin position="106"/>
        <end position="124"/>
    </location>
</feature>
<dbReference type="RefSeq" id="XP_001018713.2">
    <property type="nucleotide sequence ID" value="XM_001018713.3"/>
</dbReference>
<evidence type="ECO:0000313" key="3">
    <source>
        <dbReference type="Proteomes" id="UP000009168"/>
    </source>
</evidence>
<accession>I7MKI1</accession>
<protein>
    <submittedName>
        <fullName evidence="2">Transmembrane protein, putative</fullName>
    </submittedName>
</protein>
<feature type="transmembrane region" description="Helical" evidence="1">
    <location>
        <begin position="72"/>
        <end position="94"/>
    </location>
</feature>
<keyword evidence="1 2" id="KW-0812">Transmembrane</keyword>
<dbReference type="AlphaFoldDB" id="I7MKI1"/>
<keyword evidence="1" id="KW-0472">Membrane</keyword>
<evidence type="ECO:0000313" key="2">
    <source>
        <dbReference type="EMBL" id="EAR98468.2"/>
    </source>
</evidence>
<keyword evidence="1" id="KW-1133">Transmembrane helix</keyword>
<dbReference type="GeneID" id="7839595"/>
<reference evidence="3" key="1">
    <citation type="journal article" date="2006" name="PLoS Biol.">
        <title>Macronuclear genome sequence of the ciliate Tetrahymena thermophila, a model eukaryote.</title>
        <authorList>
            <person name="Eisen J.A."/>
            <person name="Coyne R.S."/>
            <person name="Wu M."/>
            <person name="Wu D."/>
            <person name="Thiagarajan M."/>
            <person name="Wortman J.R."/>
            <person name="Badger J.H."/>
            <person name="Ren Q."/>
            <person name="Amedeo P."/>
            <person name="Jones K.M."/>
            <person name="Tallon L.J."/>
            <person name="Delcher A.L."/>
            <person name="Salzberg S.L."/>
            <person name="Silva J.C."/>
            <person name="Haas B.J."/>
            <person name="Majoros W.H."/>
            <person name="Farzad M."/>
            <person name="Carlton J.M."/>
            <person name="Smith R.K. Jr."/>
            <person name="Garg J."/>
            <person name="Pearlman R.E."/>
            <person name="Karrer K.M."/>
            <person name="Sun L."/>
            <person name="Manning G."/>
            <person name="Elde N.C."/>
            <person name="Turkewitz A.P."/>
            <person name="Asai D.J."/>
            <person name="Wilkes D.E."/>
            <person name="Wang Y."/>
            <person name="Cai H."/>
            <person name="Collins K."/>
            <person name="Stewart B.A."/>
            <person name="Lee S.R."/>
            <person name="Wilamowska K."/>
            <person name="Weinberg Z."/>
            <person name="Ruzzo W.L."/>
            <person name="Wloga D."/>
            <person name="Gaertig J."/>
            <person name="Frankel J."/>
            <person name="Tsao C.-C."/>
            <person name="Gorovsky M.A."/>
            <person name="Keeling P.J."/>
            <person name="Waller R.F."/>
            <person name="Patron N.J."/>
            <person name="Cherry J.M."/>
            <person name="Stover N.A."/>
            <person name="Krieger C.J."/>
            <person name="del Toro C."/>
            <person name="Ryder H.F."/>
            <person name="Williamson S.C."/>
            <person name="Barbeau R.A."/>
            <person name="Hamilton E.P."/>
            <person name="Orias E."/>
        </authorList>
    </citation>
    <scope>NUCLEOTIDE SEQUENCE [LARGE SCALE GENOMIC DNA]</scope>
    <source>
        <strain evidence="3">SB210</strain>
    </source>
</reference>
<gene>
    <name evidence="2" type="ORF">TTHERM_00290960</name>
</gene>
<dbReference type="KEGG" id="tet:TTHERM_00290960"/>
<proteinExistence type="predicted"/>
<dbReference type="Proteomes" id="UP000009168">
    <property type="component" value="Unassembled WGS sequence"/>
</dbReference>
<dbReference type="EMBL" id="GG662651">
    <property type="protein sequence ID" value="EAR98468.2"/>
    <property type="molecule type" value="Genomic_DNA"/>
</dbReference>
<dbReference type="InParanoid" id="I7MKI1"/>
<keyword evidence="3" id="KW-1185">Reference proteome</keyword>
<name>I7MKI1_TETTS</name>
<organism evidence="2 3">
    <name type="scientific">Tetrahymena thermophila (strain SB210)</name>
    <dbReference type="NCBI Taxonomy" id="312017"/>
    <lineage>
        <taxon>Eukaryota</taxon>
        <taxon>Sar</taxon>
        <taxon>Alveolata</taxon>
        <taxon>Ciliophora</taxon>
        <taxon>Intramacronucleata</taxon>
        <taxon>Oligohymenophorea</taxon>
        <taxon>Hymenostomatida</taxon>
        <taxon>Tetrahymenina</taxon>
        <taxon>Tetrahymenidae</taxon>
        <taxon>Tetrahymena</taxon>
    </lineage>
</organism>
<evidence type="ECO:0000256" key="1">
    <source>
        <dbReference type="SAM" id="Phobius"/>
    </source>
</evidence>
<sequence>MIGEGICVSQGQVLKHLMNDIPKRNLGLVTLHRGQLVNKKIRHTNRNEHDVHYKLVSDSPLIYFRQRSNFEVIADCNLLIAFFLSYLLCFLIFSNQLQKQTNFSKILNQEFFYSLSAIIIYSLYNKNN</sequence>